<evidence type="ECO:0000256" key="4">
    <source>
        <dbReference type="ARBA" id="ARBA00022989"/>
    </source>
</evidence>
<evidence type="ECO:0000256" key="6">
    <source>
        <dbReference type="ARBA" id="ARBA00023136"/>
    </source>
</evidence>
<evidence type="ECO:0000313" key="12">
    <source>
        <dbReference type="EMBL" id="CAH3158781.1"/>
    </source>
</evidence>
<evidence type="ECO:0000313" key="13">
    <source>
        <dbReference type="Proteomes" id="UP001159405"/>
    </source>
</evidence>
<dbReference type="SUPFAM" id="SSF81321">
    <property type="entry name" value="Family A G protein-coupled receptor-like"/>
    <property type="match status" value="3"/>
</dbReference>
<accession>A0ABN8Q7D7</accession>
<feature type="transmembrane region" description="Helical" evidence="10">
    <location>
        <begin position="711"/>
        <end position="729"/>
    </location>
</feature>
<feature type="transmembrane region" description="Helical" evidence="10">
    <location>
        <begin position="32"/>
        <end position="55"/>
    </location>
</feature>
<feature type="transmembrane region" description="Helical" evidence="10">
    <location>
        <begin position="76"/>
        <end position="97"/>
    </location>
</feature>
<feature type="transmembrane region" description="Helical" evidence="10">
    <location>
        <begin position="371"/>
        <end position="387"/>
    </location>
</feature>
<feature type="transmembrane region" description="Helical" evidence="10">
    <location>
        <begin position="152"/>
        <end position="173"/>
    </location>
</feature>
<feature type="transmembrane region" description="Helical" evidence="10">
    <location>
        <begin position="103"/>
        <end position="131"/>
    </location>
</feature>
<dbReference type="PRINTS" id="PR00237">
    <property type="entry name" value="GPCRRHODOPSN"/>
</dbReference>
<reference evidence="12 13" key="1">
    <citation type="submission" date="2022-05" db="EMBL/GenBank/DDBJ databases">
        <authorList>
            <consortium name="Genoscope - CEA"/>
            <person name="William W."/>
        </authorList>
    </citation>
    <scope>NUCLEOTIDE SEQUENCE [LARGE SCALE GENOMIC DNA]</scope>
</reference>
<feature type="domain" description="G-protein coupled receptors family 1 profile" evidence="11">
    <location>
        <begin position="49"/>
        <end position="290"/>
    </location>
</feature>
<evidence type="ECO:0000256" key="8">
    <source>
        <dbReference type="ARBA" id="ARBA00023180"/>
    </source>
</evidence>
<dbReference type="InterPro" id="IPR017452">
    <property type="entry name" value="GPCR_Rhodpsn_7TM"/>
</dbReference>
<evidence type="ECO:0000259" key="11">
    <source>
        <dbReference type="PROSITE" id="PS50262"/>
    </source>
</evidence>
<keyword evidence="13" id="KW-1185">Reference proteome</keyword>
<feature type="transmembrane region" description="Helical" evidence="10">
    <location>
        <begin position="635"/>
        <end position="663"/>
    </location>
</feature>
<feature type="transmembrane region" description="Helical" evidence="10">
    <location>
        <begin position="334"/>
        <end position="359"/>
    </location>
</feature>
<dbReference type="PANTHER" id="PTHR24246:SF27">
    <property type="entry name" value="ADENOSINE RECEPTOR, ISOFORM A"/>
    <property type="match status" value="1"/>
</dbReference>
<feature type="transmembrane region" description="Helical" evidence="10">
    <location>
        <begin position="684"/>
        <end position="705"/>
    </location>
</feature>
<feature type="transmembrane region" description="Helical" evidence="10">
    <location>
        <begin position="484"/>
        <end position="503"/>
    </location>
</feature>
<keyword evidence="2" id="KW-1003">Cell membrane</keyword>
<name>A0ABN8Q7D7_9CNID</name>
<dbReference type="PANTHER" id="PTHR24246">
    <property type="entry name" value="OLFACTORY RECEPTOR AND ADENOSINE RECEPTOR"/>
    <property type="match status" value="1"/>
</dbReference>
<feature type="transmembrane region" description="Helical" evidence="10">
    <location>
        <begin position="765"/>
        <end position="786"/>
    </location>
</feature>
<gene>
    <name evidence="12" type="ORF">PLOB_00003424</name>
</gene>
<feature type="transmembrane region" description="Helical" evidence="10">
    <location>
        <begin position="535"/>
        <end position="559"/>
    </location>
</feature>
<proteinExistence type="predicted"/>
<dbReference type="Proteomes" id="UP001159405">
    <property type="component" value="Unassembled WGS sequence"/>
</dbReference>
<keyword evidence="8" id="KW-0325">Glycoprotein</keyword>
<evidence type="ECO:0000256" key="5">
    <source>
        <dbReference type="ARBA" id="ARBA00023040"/>
    </source>
</evidence>
<keyword evidence="9" id="KW-0807">Transducer</keyword>
<evidence type="ECO:0000256" key="1">
    <source>
        <dbReference type="ARBA" id="ARBA00004651"/>
    </source>
</evidence>
<feature type="domain" description="G-protein coupled receptors family 1 profile" evidence="11">
    <location>
        <begin position="581"/>
        <end position="822"/>
    </location>
</feature>
<evidence type="ECO:0000256" key="3">
    <source>
        <dbReference type="ARBA" id="ARBA00022692"/>
    </source>
</evidence>
<feature type="transmembrane region" description="Helical" evidence="10">
    <location>
        <begin position="407"/>
        <end position="433"/>
    </location>
</feature>
<dbReference type="EMBL" id="CALNXK010000112">
    <property type="protein sequence ID" value="CAH3158781.1"/>
    <property type="molecule type" value="Genomic_DNA"/>
</dbReference>
<dbReference type="InterPro" id="IPR000276">
    <property type="entry name" value="GPCR_Rhodpsn"/>
</dbReference>
<evidence type="ECO:0000256" key="2">
    <source>
        <dbReference type="ARBA" id="ARBA00022475"/>
    </source>
</evidence>
<comment type="caution">
    <text evidence="12">The sequence shown here is derived from an EMBL/GenBank/DDBJ whole genome shotgun (WGS) entry which is preliminary data.</text>
</comment>
<keyword evidence="7" id="KW-0675">Receptor</keyword>
<dbReference type="PROSITE" id="PS50262">
    <property type="entry name" value="G_PROTEIN_RECEP_F1_2"/>
    <property type="match status" value="3"/>
</dbReference>
<keyword evidence="3 10" id="KW-0812">Transmembrane</keyword>
<evidence type="ECO:0000256" key="10">
    <source>
        <dbReference type="SAM" id="Phobius"/>
    </source>
</evidence>
<evidence type="ECO:0000256" key="7">
    <source>
        <dbReference type="ARBA" id="ARBA00023170"/>
    </source>
</evidence>
<evidence type="ECO:0000256" key="9">
    <source>
        <dbReference type="ARBA" id="ARBA00023224"/>
    </source>
</evidence>
<dbReference type="Gene3D" id="1.20.1070.10">
    <property type="entry name" value="Rhodopsin 7-helix transmembrane proteins"/>
    <property type="match status" value="3"/>
</dbReference>
<organism evidence="12 13">
    <name type="scientific">Porites lobata</name>
    <dbReference type="NCBI Taxonomy" id="104759"/>
    <lineage>
        <taxon>Eukaryota</taxon>
        <taxon>Metazoa</taxon>
        <taxon>Cnidaria</taxon>
        <taxon>Anthozoa</taxon>
        <taxon>Hexacorallia</taxon>
        <taxon>Scleractinia</taxon>
        <taxon>Fungiina</taxon>
        <taxon>Poritidae</taxon>
        <taxon>Porites</taxon>
    </lineage>
</organism>
<keyword evidence="4 10" id="KW-1133">Transmembrane helix</keyword>
<feature type="transmembrane region" description="Helical" evidence="10">
    <location>
        <begin position="454"/>
        <end position="478"/>
    </location>
</feature>
<dbReference type="Pfam" id="PF00001">
    <property type="entry name" value="7tm_1"/>
    <property type="match status" value="3"/>
</dbReference>
<feature type="domain" description="G-protein coupled receptors family 1 profile" evidence="11">
    <location>
        <begin position="351"/>
        <end position="567"/>
    </location>
</feature>
<feature type="transmembrane region" description="Helical" evidence="10">
    <location>
        <begin position="179"/>
        <end position="197"/>
    </location>
</feature>
<feature type="transmembrane region" description="Helical" evidence="10">
    <location>
        <begin position="233"/>
        <end position="257"/>
    </location>
</feature>
<comment type="subcellular location">
    <subcellularLocation>
        <location evidence="1">Cell membrane</location>
        <topology evidence="1">Multi-pass membrane protein</topology>
    </subcellularLocation>
</comment>
<keyword evidence="6 10" id="KW-0472">Membrane</keyword>
<protein>
    <recommendedName>
        <fullName evidence="11">G-protein coupled receptors family 1 profile domain-containing protein</fullName>
    </recommendedName>
</protein>
<sequence>MEMKNFTGGENLQTAVEFFCSAEFTGEVHGELIFLSVVNTCLSITAFLGNALILVALNKDKSIHPPSKRLYRNLAITDLCVGIMGEPLYVACMMSVVNKRWAICYYACLAVYFAGVTLRGVSLITLTAISADRLLALLLGLRYRQVITLKRTCLIAIGGWIVSIVGASISFLNLRIFSLYQYIATAFCLVTTICAYIKIFMSLRHNQIHGQNHVVQGQSSQANTLNIARYRKAVYSALWVQVTLVICYLPYSIAVAFRTRQGGMLISTYLAREFTATLLYLNSSLNPLLYCWKITEPHRRKVMEMKNFTGGENPPTIAELYCSVEFTGEVHGELFFLCFLNTFLSITAFLGNTLILVALHKDTSIHLSSKLLYRNLAITDLCVGIIAEPLQVAYCISVVNKRWDVCYYTYLITYLLGVTLCSVSLITLTTISVDRLLALLLGLRYRQVVTLKRTRFIAIGGWIVSVVGASTLFLNLLVFSLYQYIGAAFCLVTTICAYTKIFMSLRHNQLHVQNHVVQGQSSQVNTLNKARYRKAVYSALWVQANVFIYVPCFAIYSYFSVFKLVVKPVSVLLEEQRTFLGNALILFALHKDTSIHPPSKLLYRNLAITDLCVGIMGEPLYVACMMSVVNKRWAICYYACLAVYFAGVTLCGVSLITLTAISADRLLALLLGLRYRQVITLKRTCLIAIGGWIVSIVGASISFLNLRIFSLYQYIATAFCLVTTICAYIKIFMSLRHNQIHGQNHVVQGQSSQANTLNIARYRKAVYSALWVQVTLVICYLPYSIAVAFRTRQGGMLISTYLAREFTATLLYLNSSLNPLLYCWKITEVRQAVKETLQLHFRIN</sequence>
<keyword evidence="5" id="KW-0297">G-protein coupled receptor</keyword>
<dbReference type="CDD" id="cd00637">
    <property type="entry name" value="7tm_classA_rhodopsin-like"/>
    <property type="match status" value="3"/>
</dbReference>